<evidence type="ECO:0000313" key="3">
    <source>
        <dbReference type="Proteomes" id="UP000030746"/>
    </source>
</evidence>
<gene>
    <name evidence="2" type="ORF">LOTGIDRAFT_131080</name>
</gene>
<proteinExistence type="predicted"/>
<dbReference type="SUPFAM" id="SSF56436">
    <property type="entry name" value="C-type lectin-like"/>
    <property type="match status" value="2"/>
</dbReference>
<dbReference type="InterPro" id="IPR001304">
    <property type="entry name" value="C-type_lectin-like"/>
</dbReference>
<dbReference type="OrthoDB" id="6148268at2759"/>
<dbReference type="HOGENOM" id="CLU_1177946_0_0_1"/>
<organism evidence="2 3">
    <name type="scientific">Lottia gigantea</name>
    <name type="common">Giant owl limpet</name>
    <dbReference type="NCBI Taxonomy" id="225164"/>
    <lineage>
        <taxon>Eukaryota</taxon>
        <taxon>Metazoa</taxon>
        <taxon>Spiralia</taxon>
        <taxon>Lophotrochozoa</taxon>
        <taxon>Mollusca</taxon>
        <taxon>Gastropoda</taxon>
        <taxon>Patellogastropoda</taxon>
        <taxon>Lottioidea</taxon>
        <taxon>Lottiidae</taxon>
        <taxon>Lottia</taxon>
    </lineage>
</organism>
<dbReference type="InterPro" id="IPR016187">
    <property type="entry name" value="CTDL_fold"/>
</dbReference>
<dbReference type="EMBL" id="KB203331">
    <property type="protein sequence ID" value="ESO85123.1"/>
    <property type="molecule type" value="Genomic_DNA"/>
</dbReference>
<feature type="domain" description="C-type lectin" evidence="1">
    <location>
        <begin position="10"/>
        <end position="125"/>
    </location>
</feature>
<dbReference type="RefSeq" id="XP_009064264.1">
    <property type="nucleotide sequence ID" value="XM_009066016.1"/>
</dbReference>
<dbReference type="SMART" id="SM00034">
    <property type="entry name" value="CLECT"/>
    <property type="match status" value="1"/>
</dbReference>
<dbReference type="InterPro" id="IPR050111">
    <property type="entry name" value="C-type_lectin/snaclec_domain"/>
</dbReference>
<protein>
    <recommendedName>
        <fullName evidence="1">C-type lectin domain-containing protein</fullName>
    </recommendedName>
</protein>
<name>V3Z3C4_LOTGI</name>
<dbReference type="AlphaFoldDB" id="V3Z3C4"/>
<dbReference type="CTD" id="20233147"/>
<evidence type="ECO:0000259" key="1">
    <source>
        <dbReference type="PROSITE" id="PS50041"/>
    </source>
</evidence>
<reference evidence="2 3" key="1">
    <citation type="journal article" date="2013" name="Nature">
        <title>Insights into bilaterian evolution from three spiralian genomes.</title>
        <authorList>
            <person name="Simakov O."/>
            <person name="Marletaz F."/>
            <person name="Cho S.J."/>
            <person name="Edsinger-Gonzales E."/>
            <person name="Havlak P."/>
            <person name="Hellsten U."/>
            <person name="Kuo D.H."/>
            <person name="Larsson T."/>
            <person name="Lv J."/>
            <person name="Arendt D."/>
            <person name="Savage R."/>
            <person name="Osoegawa K."/>
            <person name="de Jong P."/>
            <person name="Grimwood J."/>
            <person name="Chapman J.A."/>
            <person name="Shapiro H."/>
            <person name="Aerts A."/>
            <person name="Otillar R.P."/>
            <person name="Terry A.Y."/>
            <person name="Boore J.L."/>
            <person name="Grigoriev I.V."/>
            <person name="Lindberg D.R."/>
            <person name="Seaver E.C."/>
            <person name="Weisblat D.A."/>
            <person name="Putnam N.H."/>
            <person name="Rokhsar D.S."/>
        </authorList>
    </citation>
    <scope>NUCLEOTIDE SEQUENCE [LARGE SCALE GENOMIC DNA]</scope>
</reference>
<evidence type="ECO:0000313" key="2">
    <source>
        <dbReference type="EMBL" id="ESO85123.1"/>
    </source>
</evidence>
<dbReference type="KEGG" id="lgi:LOTGIDRAFT_131080"/>
<feature type="domain" description="C-type lectin" evidence="1">
    <location>
        <begin position="142"/>
        <end position="223"/>
    </location>
</feature>
<dbReference type="OMA" id="AYICERN"/>
<dbReference type="Pfam" id="PF00059">
    <property type="entry name" value="Lectin_C"/>
    <property type="match status" value="1"/>
</dbReference>
<feature type="non-terminal residue" evidence="2">
    <location>
        <position position="1"/>
    </location>
</feature>
<dbReference type="PANTHER" id="PTHR22803">
    <property type="entry name" value="MANNOSE, PHOSPHOLIPASE, LECTIN RECEPTOR RELATED"/>
    <property type="match status" value="1"/>
</dbReference>
<accession>V3Z3C4</accession>
<dbReference type="Proteomes" id="UP000030746">
    <property type="component" value="Unassembled WGS sequence"/>
</dbReference>
<keyword evidence="3" id="KW-1185">Reference proteome</keyword>
<dbReference type="GeneID" id="20233147"/>
<dbReference type="PROSITE" id="PS50041">
    <property type="entry name" value="C_TYPE_LECTIN_2"/>
    <property type="match status" value="2"/>
</dbReference>
<dbReference type="Gene3D" id="3.10.100.10">
    <property type="entry name" value="Mannose-Binding Protein A, subunit A"/>
    <property type="match status" value="2"/>
</dbReference>
<dbReference type="InterPro" id="IPR016186">
    <property type="entry name" value="C-type_lectin-like/link_sf"/>
</dbReference>
<sequence length="236" mass="27087">VGCPDHWIRGGHFCYLFANNSETTWSQARSVCQKGGGDLLKQDTADKKYWISQQIIPSRGYWTGLNDRDTEGDYKWADGTKLNTQFIQWDKEPNSNVEEADCGLIARDGTFDDVSCSQKQGYICEYVNDPGNKCLPGWLSDGGSNCYYFSSTNITSLTMWNEVNQACLDQAHLYNEDQQAGYLCLDSKDEVTFINQQLAIQPLTYRRWWTGLNDRTIEGQWVWQRDYDTVVNVDIM</sequence>